<keyword evidence="6 12" id="KW-0378">Hydrolase</keyword>
<dbReference type="InterPro" id="IPR015797">
    <property type="entry name" value="NUDIX_hydrolase-like_dom_sf"/>
</dbReference>
<dbReference type="PROSITE" id="PS51462">
    <property type="entry name" value="NUDIX"/>
    <property type="match status" value="1"/>
</dbReference>
<accession>A0A0B8PRD9</accession>
<keyword evidence="7" id="KW-0862">Zinc</keyword>
<dbReference type="PANTHER" id="PTHR42904">
    <property type="entry name" value="NUDIX HYDROLASE, NUDC SUBFAMILY"/>
    <property type="match status" value="1"/>
</dbReference>
<comment type="caution">
    <text evidence="14">The sequence shown here is derived from an EMBL/GenBank/DDBJ whole genome shotgun (WGS) entry which is preliminary data.</text>
</comment>
<dbReference type="InterPro" id="IPR000086">
    <property type="entry name" value="NUDIX_hydrolase_dom"/>
</dbReference>
<name>A0A0B8PRD9_9VIBR</name>
<evidence type="ECO:0000256" key="5">
    <source>
        <dbReference type="ARBA" id="ARBA00022723"/>
    </source>
</evidence>
<evidence type="ECO:0000256" key="2">
    <source>
        <dbReference type="ARBA" id="ARBA00001947"/>
    </source>
</evidence>
<dbReference type="FunFam" id="3.90.79.10:FF:000004">
    <property type="entry name" value="NADH pyrophosphatase"/>
    <property type="match status" value="1"/>
</dbReference>
<dbReference type="PANTHER" id="PTHR42904:SF6">
    <property type="entry name" value="NAD-CAPPED RNA HYDROLASE NUDT12"/>
    <property type="match status" value="1"/>
</dbReference>
<evidence type="ECO:0000256" key="11">
    <source>
        <dbReference type="ARBA" id="ARBA00023679"/>
    </source>
</evidence>
<evidence type="ECO:0000256" key="12">
    <source>
        <dbReference type="RuleBase" id="RU003476"/>
    </source>
</evidence>
<dbReference type="InterPro" id="IPR020084">
    <property type="entry name" value="NUDIX_hydrolase_CS"/>
</dbReference>
<dbReference type="SUPFAM" id="SSF55811">
    <property type="entry name" value="Nudix"/>
    <property type="match status" value="1"/>
</dbReference>
<organism evidence="14 15">
    <name type="scientific">Vibrio ishigakensis</name>
    <dbReference type="NCBI Taxonomy" id="1481914"/>
    <lineage>
        <taxon>Bacteria</taxon>
        <taxon>Pseudomonadati</taxon>
        <taxon>Pseudomonadota</taxon>
        <taxon>Gammaproteobacteria</taxon>
        <taxon>Vibrionales</taxon>
        <taxon>Vibrionaceae</taxon>
        <taxon>Vibrio</taxon>
    </lineage>
</organism>
<dbReference type="InterPro" id="IPR020476">
    <property type="entry name" value="Nudix_hydrolase"/>
</dbReference>
<comment type="catalytic activity">
    <reaction evidence="11">
        <text>a 5'-end NAD(+)-phospho-ribonucleoside in mRNA + H2O = a 5'-end phospho-adenosine-phospho-ribonucleoside in mRNA + beta-nicotinamide D-ribonucleotide + 2 H(+)</text>
        <dbReference type="Rhea" id="RHEA:60876"/>
        <dbReference type="Rhea" id="RHEA-COMP:15698"/>
        <dbReference type="Rhea" id="RHEA-COMP:15719"/>
        <dbReference type="ChEBI" id="CHEBI:14649"/>
        <dbReference type="ChEBI" id="CHEBI:15377"/>
        <dbReference type="ChEBI" id="CHEBI:15378"/>
        <dbReference type="ChEBI" id="CHEBI:144029"/>
        <dbReference type="ChEBI" id="CHEBI:144051"/>
    </reaction>
    <physiologicalReaction direction="left-to-right" evidence="11">
        <dbReference type="Rhea" id="RHEA:60877"/>
    </physiologicalReaction>
</comment>
<comment type="cofactor">
    <cofactor evidence="2">
        <name>Zn(2+)</name>
        <dbReference type="ChEBI" id="CHEBI:29105"/>
    </cofactor>
</comment>
<protein>
    <recommendedName>
        <fullName evidence="4">NAD(+) diphosphatase</fullName>
        <ecNumber evidence="4">3.6.1.22</ecNumber>
    </recommendedName>
</protein>
<evidence type="ECO:0000313" key="15">
    <source>
        <dbReference type="Proteomes" id="UP000031670"/>
    </source>
</evidence>
<evidence type="ECO:0000259" key="13">
    <source>
        <dbReference type="PROSITE" id="PS51462"/>
    </source>
</evidence>
<evidence type="ECO:0000256" key="4">
    <source>
        <dbReference type="ARBA" id="ARBA00012381"/>
    </source>
</evidence>
<dbReference type="InterPro" id="IPR050241">
    <property type="entry name" value="NAD-cap_RNA_hydrolase_NudC"/>
</dbReference>
<dbReference type="Proteomes" id="UP000031670">
    <property type="component" value="Unassembled WGS sequence"/>
</dbReference>
<keyword evidence="10" id="KW-0464">Manganese</keyword>
<proteinExistence type="inferred from homology"/>
<dbReference type="GO" id="GO:0019677">
    <property type="term" value="P:NAD+ catabolic process"/>
    <property type="evidence" value="ECO:0007669"/>
    <property type="project" value="TreeGrafter"/>
</dbReference>
<sequence length="165" mass="18493">MSQTMRFCGQCGGRCSLNHNQLAMKCQQCRTLHYPRIFPCIIVSVRNGSKILLAQHPRHKGNMYTVIAGFLEVGETLEQCVAREVKEETGITVKNIQYFGSQPWAFPSSMMMGFIAEYAEGEIKPDYTELSDAAWFEHDNLPEVAPSGTIARALIESTVETIQNT</sequence>
<evidence type="ECO:0000256" key="9">
    <source>
        <dbReference type="ARBA" id="ARBA00023027"/>
    </source>
</evidence>
<dbReference type="EC" id="3.6.1.22" evidence="4"/>
<feature type="domain" description="Nudix hydrolase" evidence="13">
    <location>
        <begin position="33"/>
        <end position="158"/>
    </location>
</feature>
<dbReference type="GO" id="GO:0005829">
    <property type="term" value="C:cytosol"/>
    <property type="evidence" value="ECO:0007669"/>
    <property type="project" value="TreeGrafter"/>
</dbReference>
<dbReference type="Gene3D" id="3.90.79.10">
    <property type="entry name" value="Nucleoside Triphosphate Pyrophosphohydrolase"/>
    <property type="match status" value="1"/>
</dbReference>
<dbReference type="Gene3D" id="3.90.79.20">
    <property type="match status" value="1"/>
</dbReference>
<dbReference type="InterPro" id="IPR049734">
    <property type="entry name" value="NudC-like_C"/>
</dbReference>
<keyword evidence="9" id="KW-0520">NAD</keyword>
<evidence type="ECO:0000256" key="10">
    <source>
        <dbReference type="ARBA" id="ARBA00023211"/>
    </source>
</evidence>
<dbReference type="AlphaFoldDB" id="A0A0B8PRD9"/>
<dbReference type="PRINTS" id="PR00502">
    <property type="entry name" value="NUDIXFAMILY"/>
</dbReference>
<evidence type="ECO:0000256" key="8">
    <source>
        <dbReference type="ARBA" id="ARBA00022842"/>
    </source>
</evidence>
<dbReference type="Pfam" id="PF00293">
    <property type="entry name" value="NUDIX"/>
    <property type="match status" value="1"/>
</dbReference>
<evidence type="ECO:0000256" key="6">
    <source>
        <dbReference type="ARBA" id="ARBA00022801"/>
    </source>
</evidence>
<dbReference type="CDD" id="cd03429">
    <property type="entry name" value="NUDIX_NADH_pyrophosphatase_Nudt13"/>
    <property type="match status" value="1"/>
</dbReference>
<dbReference type="Pfam" id="PF09297">
    <property type="entry name" value="Zn_ribbon_NUD"/>
    <property type="match status" value="1"/>
</dbReference>
<evidence type="ECO:0000256" key="7">
    <source>
        <dbReference type="ARBA" id="ARBA00022833"/>
    </source>
</evidence>
<dbReference type="GO" id="GO:0046872">
    <property type="term" value="F:metal ion binding"/>
    <property type="evidence" value="ECO:0007669"/>
    <property type="project" value="UniProtKB-KW"/>
</dbReference>
<dbReference type="EMBL" id="BBSA01000017">
    <property type="protein sequence ID" value="GAM65229.1"/>
    <property type="molecule type" value="Genomic_DNA"/>
</dbReference>
<reference evidence="14 15" key="2">
    <citation type="submission" date="2015-01" db="EMBL/GenBank/DDBJ databases">
        <authorList>
            <consortium name="NBRP consortium"/>
            <person name="Sawabe T."/>
            <person name="Meirelles P."/>
            <person name="Feng G."/>
            <person name="Sayaka M."/>
            <person name="Hattori M."/>
            <person name="Ohkuma M."/>
        </authorList>
    </citation>
    <scope>NUCLEOTIDE SEQUENCE [LARGE SCALE GENOMIC DNA]</scope>
    <source>
        <strain evidence="14 15">JCM19232</strain>
    </source>
</reference>
<evidence type="ECO:0000256" key="3">
    <source>
        <dbReference type="ARBA" id="ARBA00009595"/>
    </source>
</evidence>
<dbReference type="GO" id="GO:0006742">
    <property type="term" value="P:NADP+ catabolic process"/>
    <property type="evidence" value="ECO:0007669"/>
    <property type="project" value="TreeGrafter"/>
</dbReference>
<keyword evidence="5" id="KW-0479">Metal-binding</keyword>
<dbReference type="GO" id="GO:0035529">
    <property type="term" value="F:NADH pyrophosphatase activity"/>
    <property type="evidence" value="ECO:0007669"/>
    <property type="project" value="TreeGrafter"/>
</dbReference>
<evidence type="ECO:0000313" key="14">
    <source>
        <dbReference type="EMBL" id="GAM65229.1"/>
    </source>
</evidence>
<comment type="similarity">
    <text evidence="3">Belongs to the Nudix hydrolase family. NudC subfamily.</text>
</comment>
<gene>
    <name evidence="14" type="ORF">JCM19232_2104</name>
</gene>
<dbReference type="PROSITE" id="PS00893">
    <property type="entry name" value="NUDIX_BOX"/>
    <property type="match status" value="1"/>
</dbReference>
<reference evidence="14 15" key="1">
    <citation type="submission" date="2015-01" db="EMBL/GenBank/DDBJ databases">
        <title>Vibrio sp. C5 JCM 19232 whole genome shotgun sequence.</title>
        <authorList>
            <person name="Sawabe T."/>
            <person name="Meirelles P."/>
            <person name="Feng G."/>
            <person name="Sayaka M."/>
            <person name="Hattori M."/>
            <person name="Ohkuma M."/>
        </authorList>
    </citation>
    <scope>NUCLEOTIDE SEQUENCE [LARGE SCALE GENOMIC DNA]</scope>
    <source>
        <strain evidence="14 15">JCM19232</strain>
    </source>
</reference>
<comment type="cofactor">
    <cofactor evidence="1">
        <name>Mg(2+)</name>
        <dbReference type="ChEBI" id="CHEBI:18420"/>
    </cofactor>
</comment>
<evidence type="ECO:0000256" key="1">
    <source>
        <dbReference type="ARBA" id="ARBA00001946"/>
    </source>
</evidence>
<keyword evidence="8" id="KW-0460">Magnesium</keyword>
<dbReference type="NCBIfam" id="NF001299">
    <property type="entry name" value="PRK00241.1"/>
    <property type="match status" value="1"/>
</dbReference>
<dbReference type="InterPro" id="IPR015376">
    <property type="entry name" value="Znr_NADH_PPase"/>
</dbReference>